<keyword evidence="1" id="KW-0812">Transmembrane</keyword>
<reference evidence="2 3" key="1">
    <citation type="submission" date="2017-09" db="EMBL/GenBank/DDBJ databases">
        <title>Depth-based differentiation of microbial function through sediment-hosted aquifers and enrichment of novel symbionts in the deep terrestrial subsurface.</title>
        <authorList>
            <person name="Probst A.J."/>
            <person name="Ladd B."/>
            <person name="Jarett J.K."/>
            <person name="Geller-Mcgrath D.E."/>
            <person name="Sieber C.M."/>
            <person name="Emerson J.B."/>
            <person name="Anantharaman K."/>
            <person name="Thomas B.C."/>
            <person name="Malmstrom R."/>
            <person name="Stieglmeier M."/>
            <person name="Klingl A."/>
            <person name="Woyke T."/>
            <person name="Ryan C.M."/>
            <person name="Banfield J.F."/>
        </authorList>
    </citation>
    <scope>NUCLEOTIDE SEQUENCE [LARGE SCALE GENOMIC DNA]</scope>
    <source>
        <strain evidence="2">CG17_big_fil_post_rev_8_21_14_2_50_48_46</strain>
    </source>
</reference>
<accession>A0A2M7G1Z9</accession>
<feature type="transmembrane region" description="Helical" evidence="1">
    <location>
        <begin position="61"/>
        <end position="79"/>
    </location>
</feature>
<protein>
    <submittedName>
        <fullName evidence="2">Uncharacterized protein</fullName>
    </submittedName>
</protein>
<dbReference type="EMBL" id="PFFQ01000053">
    <property type="protein sequence ID" value="PIW15360.1"/>
    <property type="molecule type" value="Genomic_DNA"/>
</dbReference>
<gene>
    <name evidence="2" type="ORF">COW36_18260</name>
</gene>
<evidence type="ECO:0000256" key="1">
    <source>
        <dbReference type="SAM" id="Phobius"/>
    </source>
</evidence>
<dbReference type="Proteomes" id="UP000231019">
    <property type="component" value="Unassembled WGS sequence"/>
</dbReference>
<proteinExistence type="predicted"/>
<dbReference type="AlphaFoldDB" id="A0A2M7G1Z9"/>
<sequence>MLNLNLSGLLLGLLCGLFFFWHLYLESQSRIRSRFQFWQGFGWRGAILVLPALWLARSAQAWPLLLFLLGFYLARILAFRRVCKL</sequence>
<comment type="caution">
    <text evidence="2">The sequence shown here is derived from an EMBL/GenBank/DDBJ whole genome shotgun (WGS) entry which is preliminary data.</text>
</comment>
<name>A0A2M7G1Z9_9BACT</name>
<feature type="transmembrane region" description="Helical" evidence="1">
    <location>
        <begin position="37"/>
        <end position="55"/>
    </location>
</feature>
<dbReference type="InterPro" id="IPR017581">
    <property type="entry name" value="AtpR-like"/>
</dbReference>
<keyword evidence="1" id="KW-1133">Transmembrane helix</keyword>
<organism evidence="2 3">
    <name type="scientific">bacterium (Candidatus Blackallbacteria) CG17_big_fil_post_rev_8_21_14_2_50_48_46</name>
    <dbReference type="NCBI Taxonomy" id="2014261"/>
    <lineage>
        <taxon>Bacteria</taxon>
        <taxon>Candidatus Blackallbacteria</taxon>
    </lineage>
</organism>
<evidence type="ECO:0000313" key="2">
    <source>
        <dbReference type="EMBL" id="PIW15360.1"/>
    </source>
</evidence>
<dbReference type="Pfam" id="PF12966">
    <property type="entry name" value="AtpR"/>
    <property type="match status" value="1"/>
</dbReference>
<keyword evidence="1" id="KW-0472">Membrane</keyword>
<evidence type="ECO:0000313" key="3">
    <source>
        <dbReference type="Proteomes" id="UP000231019"/>
    </source>
</evidence>
<feature type="transmembrane region" description="Helical" evidence="1">
    <location>
        <begin position="6"/>
        <end position="25"/>
    </location>
</feature>